<dbReference type="RefSeq" id="WP_281248858.1">
    <property type="nucleotide sequence ID" value="NZ_FNCC01000007.1"/>
</dbReference>
<evidence type="ECO:0000313" key="3">
    <source>
        <dbReference type="Proteomes" id="UP000199623"/>
    </source>
</evidence>
<accession>A0A1G7TF83</accession>
<evidence type="ECO:0000256" key="1">
    <source>
        <dbReference type="SAM" id="MobiDB-lite"/>
    </source>
</evidence>
<dbReference type="AlphaFoldDB" id="A0A1G7TF83"/>
<name>A0A1G7TF83_9PSEU</name>
<proteinExistence type="predicted"/>
<feature type="region of interest" description="Disordered" evidence="1">
    <location>
        <begin position="16"/>
        <end position="41"/>
    </location>
</feature>
<gene>
    <name evidence="2" type="ORF">SAMN05216553_107233</name>
</gene>
<reference evidence="3" key="1">
    <citation type="submission" date="2016-10" db="EMBL/GenBank/DDBJ databases">
        <authorList>
            <person name="Varghese N."/>
            <person name="Submissions S."/>
        </authorList>
    </citation>
    <scope>NUCLEOTIDE SEQUENCE [LARGE SCALE GENOMIC DNA]</scope>
    <source>
        <strain evidence="3">CGMCC 4.3506</strain>
    </source>
</reference>
<evidence type="ECO:0000313" key="2">
    <source>
        <dbReference type="EMBL" id="SDG34017.1"/>
    </source>
</evidence>
<protein>
    <submittedName>
        <fullName evidence="2">Uncharacterized protein</fullName>
    </submittedName>
</protein>
<organism evidence="2 3">
    <name type="scientific">Lentzea fradiae</name>
    <dbReference type="NCBI Taxonomy" id="200378"/>
    <lineage>
        <taxon>Bacteria</taxon>
        <taxon>Bacillati</taxon>
        <taxon>Actinomycetota</taxon>
        <taxon>Actinomycetes</taxon>
        <taxon>Pseudonocardiales</taxon>
        <taxon>Pseudonocardiaceae</taxon>
        <taxon>Lentzea</taxon>
    </lineage>
</organism>
<dbReference type="Proteomes" id="UP000199623">
    <property type="component" value="Unassembled WGS sequence"/>
</dbReference>
<sequence length="41" mass="4608">MSKNRDMTMRERLMRAGILLPAPQVPEPRSEDQAGGRRAQG</sequence>
<dbReference type="STRING" id="200378.SAMN05216553_107233"/>
<dbReference type="EMBL" id="FNCC01000007">
    <property type="protein sequence ID" value="SDG34017.1"/>
    <property type="molecule type" value="Genomic_DNA"/>
</dbReference>
<keyword evidence="3" id="KW-1185">Reference proteome</keyword>